<gene>
    <name evidence="1" type="ORF">ACFFMS_11320</name>
</gene>
<comment type="caution">
    <text evidence="1">The sequence shown here is derived from an EMBL/GenBank/DDBJ whole genome shotgun (WGS) entry which is preliminary data.</text>
</comment>
<accession>A0ABV5WFD4</accession>
<dbReference type="EMBL" id="JBHMAF010000052">
    <property type="protein sequence ID" value="MFB9759050.1"/>
    <property type="molecule type" value="Genomic_DNA"/>
</dbReference>
<name>A0ABV5WFD4_9BACI</name>
<dbReference type="RefSeq" id="WP_379949337.1">
    <property type="nucleotide sequence ID" value="NZ_JBHMAF010000052.1"/>
</dbReference>
<evidence type="ECO:0000313" key="1">
    <source>
        <dbReference type="EMBL" id="MFB9759050.1"/>
    </source>
</evidence>
<evidence type="ECO:0000313" key="2">
    <source>
        <dbReference type="Proteomes" id="UP001589609"/>
    </source>
</evidence>
<proteinExistence type="predicted"/>
<keyword evidence="2" id="KW-1185">Reference proteome</keyword>
<reference evidence="1 2" key="1">
    <citation type="submission" date="2024-09" db="EMBL/GenBank/DDBJ databases">
        <authorList>
            <person name="Sun Q."/>
            <person name="Mori K."/>
        </authorList>
    </citation>
    <scope>NUCLEOTIDE SEQUENCE [LARGE SCALE GENOMIC DNA]</scope>
    <source>
        <strain evidence="1 2">JCM 11201</strain>
    </source>
</reference>
<protein>
    <submittedName>
        <fullName evidence="1">Uncharacterized protein</fullName>
    </submittedName>
</protein>
<dbReference type="Proteomes" id="UP001589609">
    <property type="component" value="Unassembled WGS sequence"/>
</dbReference>
<organism evidence="1 2">
    <name type="scientific">Ectobacillus funiculus</name>
    <dbReference type="NCBI Taxonomy" id="137993"/>
    <lineage>
        <taxon>Bacteria</taxon>
        <taxon>Bacillati</taxon>
        <taxon>Bacillota</taxon>
        <taxon>Bacilli</taxon>
        <taxon>Bacillales</taxon>
        <taxon>Bacillaceae</taxon>
        <taxon>Ectobacillus</taxon>
    </lineage>
</organism>
<sequence length="55" mass="6506">MDITKTQQWINDYLDLYLYAESIGDESWQQEIIEKLQKLSNEIQNSSFKIPVGLK</sequence>